<reference evidence="2 3" key="2">
    <citation type="submission" date="2007-06" db="EMBL/GenBank/DDBJ databases">
        <title>Draft genome sequence of Pseudoflavonifractor capillosus ATCC 29799.</title>
        <authorList>
            <person name="Sudarsanam P."/>
            <person name="Ley R."/>
            <person name="Guruge J."/>
            <person name="Turnbaugh P.J."/>
            <person name="Mahowald M."/>
            <person name="Liep D."/>
            <person name="Gordon J."/>
        </authorList>
    </citation>
    <scope>NUCLEOTIDE SEQUENCE [LARGE SCALE GENOMIC DNA]</scope>
    <source>
        <strain evidence="2 3">ATCC 29799</strain>
    </source>
</reference>
<dbReference type="STRING" id="411467.BACCAP_04860"/>
<keyword evidence="1" id="KW-1133">Transmembrane helix</keyword>
<comment type="caution">
    <text evidence="2">The sequence shown here is derived from an EMBL/GenBank/DDBJ whole genome shotgun (WGS) entry which is preliminary data.</text>
</comment>
<evidence type="ECO:0000313" key="3">
    <source>
        <dbReference type="Proteomes" id="UP000003639"/>
    </source>
</evidence>
<proteinExistence type="predicted"/>
<dbReference type="Proteomes" id="UP000003639">
    <property type="component" value="Unassembled WGS sequence"/>
</dbReference>
<feature type="transmembrane region" description="Helical" evidence="1">
    <location>
        <begin position="34"/>
        <end position="53"/>
    </location>
</feature>
<name>A6P2X5_9FIRM</name>
<accession>A6P2X5</accession>
<evidence type="ECO:0000313" key="2">
    <source>
        <dbReference type="EMBL" id="EDM97335.1"/>
    </source>
</evidence>
<keyword evidence="3" id="KW-1185">Reference proteome</keyword>
<organism evidence="2 3">
    <name type="scientific">Pseudoflavonifractor capillosus ATCC 29799</name>
    <dbReference type="NCBI Taxonomy" id="411467"/>
    <lineage>
        <taxon>Bacteria</taxon>
        <taxon>Bacillati</taxon>
        <taxon>Bacillota</taxon>
        <taxon>Clostridia</taxon>
        <taxon>Eubacteriales</taxon>
        <taxon>Oscillospiraceae</taxon>
        <taxon>Pseudoflavonifractor</taxon>
    </lineage>
</organism>
<sequence>MVFPPSVLPPLCHNPREIGSQICANRTKCTIMPVLFNGLSSFFCYIFNIILNIRLCSFSIDITE</sequence>
<dbReference type="EMBL" id="AAXG02000059">
    <property type="protein sequence ID" value="EDM97335.1"/>
    <property type="molecule type" value="Genomic_DNA"/>
</dbReference>
<dbReference type="AlphaFoldDB" id="A6P2X5"/>
<protein>
    <submittedName>
        <fullName evidence="2">Uncharacterized protein</fullName>
    </submittedName>
</protein>
<reference evidence="2 3" key="1">
    <citation type="submission" date="2007-04" db="EMBL/GenBank/DDBJ databases">
        <authorList>
            <person name="Fulton L."/>
            <person name="Clifton S."/>
            <person name="Fulton B."/>
            <person name="Xu J."/>
            <person name="Minx P."/>
            <person name="Pepin K.H."/>
            <person name="Johnson M."/>
            <person name="Thiruvilangam P."/>
            <person name="Bhonagiri V."/>
            <person name="Nash W.E."/>
            <person name="Mardis E.R."/>
            <person name="Wilson R.K."/>
        </authorList>
    </citation>
    <scope>NUCLEOTIDE SEQUENCE [LARGE SCALE GENOMIC DNA]</scope>
    <source>
        <strain evidence="2 3">ATCC 29799</strain>
    </source>
</reference>
<evidence type="ECO:0000256" key="1">
    <source>
        <dbReference type="SAM" id="Phobius"/>
    </source>
</evidence>
<gene>
    <name evidence="2" type="ORF">BACCAP_04860</name>
</gene>
<keyword evidence="1" id="KW-0812">Transmembrane</keyword>
<keyword evidence="1" id="KW-0472">Membrane</keyword>